<feature type="region of interest" description="Disordered" evidence="1">
    <location>
        <begin position="21"/>
        <end position="44"/>
    </location>
</feature>
<evidence type="ECO:0000313" key="3">
    <source>
        <dbReference type="Proteomes" id="UP000317257"/>
    </source>
</evidence>
<dbReference type="AlphaFoldDB" id="A0A5C6GJP3"/>
<dbReference type="EMBL" id="SBHS01000005">
    <property type="protein sequence ID" value="TWU76213.1"/>
    <property type="molecule type" value="Genomic_DNA"/>
</dbReference>
<feature type="region of interest" description="Disordered" evidence="1">
    <location>
        <begin position="85"/>
        <end position="108"/>
    </location>
</feature>
<sequence length="183" mass="20646">MVDEADGRYLVAVKELEDVHDGEYLRRDKQDVPKSGGRAEEERRLRCSVAHENSKQGVRGENDEEDFGSRSYMVIDEAPELSISEVLTDSRGKDTRGDGDNETGKRRNLGDELVDKLCEMRTMGARGENLARLGCKKKRHEGIENGKRTVLNFVIDLCDHVRMEDAEDPFYVPCGSHLFGRSA</sequence>
<accession>A0A5C6GJP3</accession>
<proteinExistence type="predicted"/>
<dbReference type="Proteomes" id="UP000317257">
    <property type="component" value="Unassembled WGS sequence"/>
</dbReference>
<reference evidence="3" key="1">
    <citation type="submission" date="2018-12" db="EMBL/GenBank/DDBJ databases">
        <title>The complete genome of Metarhizium rileyi, a key fungal pathogen of Lepidoptera.</title>
        <authorList>
            <person name="Binneck E."/>
            <person name="Lastra C.C.L."/>
            <person name="Sosa-Gomez D.R."/>
        </authorList>
    </citation>
    <scope>NUCLEOTIDE SEQUENCE [LARGE SCALE GENOMIC DNA]</scope>
    <source>
        <strain evidence="3">Cep018-CH2</strain>
    </source>
</reference>
<feature type="compositionally biased region" description="Basic and acidic residues" evidence="1">
    <location>
        <begin position="88"/>
        <end position="108"/>
    </location>
</feature>
<name>A0A5C6GJP3_METRR</name>
<comment type="caution">
    <text evidence="2">The sequence shown here is derived from an EMBL/GenBank/DDBJ whole genome shotgun (WGS) entry which is preliminary data.</text>
</comment>
<gene>
    <name evidence="2" type="ORF">ED733_003980</name>
</gene>
<evidence type="ECO:0000256" key="1">
    <source>
        <dbReference type="SAM" id="MobiDB-lite"/>
    </source>
</evidence>
<evidence type="ECO:0000313" key="2">
    <source>
        <dbReference type="EMBL" id="TWU76213.1"/>
    </source>
</evidence>
<protein>
    <submittedName>
        <fullName evidence="2">Uncharacterized protein</fullName>
    </submittedName>
</protein>
<organism evidence="2 3">
    <name type="scientific">Metarhizium rileyi (strain RCEF 4871)</name>
    <name type="common">Nomuraea rileyi</name>
    <dbReference type="NCBI Taxonomy" id="1649241"/>
    <lineage>
        <taxon>Eukaryota</taxon>
        <taxon>Fungi</taxon>
        <taxon>Dikarya</taxon>
        <taxon>Ascomycota</taxon>
        <taxon>Pezizomycotina</taxon>
        <taxon>Sordariomycetes</taxon>
        <taxon>Hypocreomycetidae</taxon>
        <taxon>Hypocreales</taxon>
        <taxon>Clavicipitaceae</taxon>
        <taxon>Metarhizium</taxon>
    </lineage>
</organism>